<accession>A0A0C3DWR8</accession>
<dbReference type="CDD" id="cd14474">
    <property type="entry name" value="SPX_YDR089W"/>
    <property type="match status" value="1"/>
</dbReference>
<dbReference type="GO" id="GO:0042144">
    <property type="term" value="P:vacuole fusion, non-autophagic"/>
    <property type="evidence" value="ECO:0007669"/>
    <property type="project" value="TreeGrafter"/>
</dbReference>
<evidence type="ECO:0000256" key="3">
    <source>
        <dbReference type="ARBA" id="ARBA00022692"/>
    </source>
</evidence>
<protein>
    <recommendedName>
        <fullName evidence="8">SPX domain-containing protein</fullName>
    </recommendedName>
</protein>
<keyword evidence="3 7" id="KW-0812">Transmembrane</keyword>
<evidence type="ECO:0000256" key="7">
    <source>
        <dbReference type="SAM" id="Phobius"/>
    </source>
</evidence>
<feature type="transmembrane region" description="Helical" evidence="7">
    <location>
        <begin position="318"/>
        <end position="341"/>
    </location>
</feature>
<dbReference type="InParanoid" id="A0A0C3DWR8"/>
<dbReference type="PANTHER" id="PTHR46140:SF1">
    <property type="entry name" value="VACUOLAR TRANSPORTER CHAPERONE COMPLEX SUBUNIT 4-RELATED"/>
    <property type="match status" value="1"/>
</dbReference>
<reference evidence="9 10" key="1">
    <citation type="submission" date="2014-04" db="EMBL/GenBank/DDBJ databases">
        <authorList>
            <consortium name="DOE Joint Genome Institute"/>
            <person name="Kuo A."/>
            <person name="Martino E."/>
            <person name="Perotto S."/>
            <person name="Kohler A."/>
            <person name="Nagy L.G."/>
            <person name="Floudas D."/>
            <person name="Copeland A."/>
            <person name="Barry K.W."/>
            <person name="Cichocki N."/>
            <person name="Veneault-Fourrey C."/>
            <person name="LaButti K."/>
            <person name="Lindquist E.A."/>
            <person name="Lipzen A."/>
            <person name="Lundell T."/>
            <person name="Morin E."/>
            <person name="Murat C."/>
            <person name="Sun H."/>
            <person name="Tunlid A."/>
            <person name="Henrissat B."/>
            <person name="Grigoriev I.V."/>
            <person name="Hibbett D.S."/>
            <person name="Martin F."/>
            <person name="Nordberg H.P."/>
            <person name="Cantor M.N."/>
            <person name="Hua S.X."/>
        </authorList>
    </citation>
    <scope>NUCLEOTIDE SEQUENCE [LARGE SCALE GENOMIC DNA]</scope>
    <source>
        <strain evidence="9 10">Zn</strain>
    </source>
</reference>
<dbReference type="PANTHER" id="PTHR46140">
    <property type="entry name" value="VACUOLAR TRANSPORTER CHAPERONE 1-RELATED"/>
    <property type="match status" value="1"/>
</dbReference>
<keyword evidence="5 7" id="KW-0472">Membrane</keyword>
<evidence type="ECO:0000256" key="4">
    <source>
        <dbReference type="ARBA" id="ARBA00022989"/>
    </source>
</evidence>
<feature type="transmembrane region" description="Helical" evidence="7">
    <location>
        <begin position="387"/>
        <end position="408"/>
    </location>
</feature>
<keyword evidence="4 7" id="KW-1133">Transmembrane helix</keyword>
<dbReference type="HOGENOM" id="CLU_048481_0_0_1"/>
<reference evidence="10" key="2">
    <citation type="submission" date="2015-01" db="EMBL/GenBank/DDBJ databases">
        <title>Evolutionary Origins and Diversification of the Mycorrhizal Mutualists.</title>
        <authorList>
            <consortium name="DOE Joint Genome Institute"/>
            <consortium name="Mycorrhizal Genomics Consortium"/>
            <person name="Kohler A."/>
            <person name="Kuo A."/>
            <person name="Nagy L.G."/>
            <person name="Floudas D."/>
            <person name="Copeland A."/>
            <person name="Barry K.W."/>
            <person name="Cichocki N."/>
            <person name="Veneault-Fourrey C."/>
            <person name="LaButti K."/>
            <person name="Lindquist E.A."/>
            <person name="Lipzen A."/>
            <person name="Lundell T."/>
            <person name="Morin E."/>
            <person name="Murat C."/>
            <person name="Riley R."/>
            <person name="Ohm R."/>
            <person name="Sun H."/>
            <person name="Tunlid A."/>
            <person name="Henrissat B."/>
            <person name="Grigoriev I.V."/>
            <person name="Hibbett D.S."/>
            <person name="Martin F."/>
        </authorList>
    </citation>
    <scope>NUCLEOTIDE SEQUENCE [LARGE SCALE GENOMIC DNA]</scope>
    <source>
        <strain evidence="10">Zn</strain>
    </source>
</reference>
<dbReference type="InterPro" id="IPR051572">
    <property type="entry name" value="VTC_Complex_Subunit"/>
</dbReference>
<organism evidence="9 10">
    <name type="scientific">Oidiodendron maius (strain Zn)</name>
    <dbReference type="NCBI Taxonomy" id="913774"/>
    <lineage>
        <taxon>Eukaryota</taxon>
        <taxon>Fungi</taxon>
        <taxon>Dikarya</taxon>
        <taxon>Ascomycota</taxon>
        <taxon>Pezizomycotina</taxon>
        <taxon>Leotiomycetes</taxon>
        <taxon>Leotiomycetes incertae sedis</taxon>
        <taxon>Myxotrichaceae</taxon>
        <taxon>Oidiodendron</taxon>
    </lineage>
</organism>
<dbReference type="OrthoDB" id="5588846at2759"/>
<dbReference type="GO" id="GO:0006799">
    <property type="term" value="P:polyphosphate biosynthetic process"/>
    <property type="evidence" value="ECO:0007669"/>
    <property type="project" value="UniProtKB-ARBA"/>
</dbReference>
<feature type="compositionally biased region" description="Low complexity" evidence="6">
    <location>
        <begin position="174"/>
        <end position="187"/>
    </location>
</feature>
<dbReference type="InterPro" id="IPR004331">
    <property type="entry name" value="SPX_dom"/>
</dbReference>
<keyword evidence="2" id="KW-0926">Vacuole</keyword>
<feature type="region of interest" description="Disordered" evidence="6">
    <location>
        <begin position="173"/>
        <end position="195"/>
    </location>
</feature>
<evidence type="ECO:0000256" key="2">
    <source>
        <dbReference type="ARBA" id="ARBA00022554"/>
    </source>
</evidence>
<dbReference type="STRING" id="913774.A0A0C3DWR8"/>
<dbReference type="AlphaFoldDB" id="A0A0C3DWR8"/>
<feature type="transmembrane region" description="Helical" evidence="7">
    <location>
        <begin position="353"/>
        <end position="375"/>
    </location>
</feature>
<proteinExistence type="predicted"/>
<evidence type="ECO:0000256" key="1">
    <source>
        <dbReference type="ARBA" id="ARBA00004128"/>
    </source>
</evidence>
<dbReference type="PROSITE" id="PS51382">
    <property type="entry name" value="SPX"/>
    <property type="match status" value="1"/>
</dbReference>
<evidence type="ECO:0000259" key="8">
    <source>
        <dbReference type="PROSITE" id="PS51382"/>
    </source>
</evidence>
<feature type="domain" description="SPX" evidence="8">
    <location>
        <begin position="1"/>
        <end position="142"/>
    </location>
</feature>
<name>A0A0C3DWR8_OIDMZ</name>
<dbReference type="GO" id="GO:0000329">
    <property type="term" value="C:fungal-type vacuole membrane"/>
    <property type="evidence" value="ECO:0007669"/>
    <property type="project" value="TreeGrafter"/>
</dbReference>
<sequence length="411" mass="46621">MKYGSTFYAKSVPQWAPYNIDYNELKTLIKVHTTKDQAQAIPIPGQEDTALAKFEQAFFNELSNQHDRVDLFVNSKADEISRRLVSQKKWEKFAKYDRQIAKCGDEIKALQRFVDAQRTAFHKILKKYKKWTGSQALGDRFKTEVLGNPKSFTRRDFEPLLQQYNDLLTNLRASTPTSPEVTTPSLSRRQSVQTPIQEERQTYWNEFDDGSDVENEPYTIYIDPDAESQIFGAKTFSHIFSRARGPLEKVREWLTPISSPQDRRPLLQDRAYFAEQAETDVDDIDASSSEFPSGYATHYATFPSIHDQRFTRAREQMLFRATVASFTASLVLLLVASLLVATGKHKLRIEVDAGATLGIVSSLFFATLGFGTMLYRSEKLSWLHRGLVGATFAGVCILNGILLVIVVGDTV</sequence>
<evidence type="ECO:0000313" key="10">
    <source>
        <dbReference type="Proteomes" id="UP000054321"/>
    </source>
</evidence>
<dbReference type="EMBL" id="KN832871">
    <property type="protein sequence ID" value="KIN06573.1"/>
    <property type="molecule type" value="Genomic_DNA"/>
</dbReference>
<dbReference type="Proteomes" id="UP000054321">
    <property type="component" value="Unassembled WGS sequence"/>
</dbReference>
<dbReference type="GO" id="GO:0033254">
    <property type="term" value="C:vacuolar transporter chaperone complex"/>
    <property type="evidence" value="ECO:0007669"/>
    <property type="project" value="TreeGrafter"/>
</dbReference>
<evidence type="ECO:0000256" key="6">
    <source>
        <dbReference type="SAM" id="MobiDB-lite"/>
    </source>
</evidence>
<evidence type="ECO:0000256" key="5">
    <source>
        <dbReference type="ARBA" id="ARBA00023136"/>
    </source>
</evidence>
<keyword evidence="10" id="KW-1185">Reference proteome</keyword>
<dbReference type="GO" id="GO:0016237">
    <property type="term" value="P:microautophagy"/>
    <property type="evidence" value="ECO:0007669"/>
    <property type="project" value="TreeGrafter"/>
</dbReference>
<comment type="subcellular location">
    <subcellularLocation>
        <location evidence="1">Vacuole membrane</location>
        <topology evidence="1">Multi-pass membrane protein</topology>
    </subcellularLocation>
</comment>
<dbReference type="GO" id="GO:0007034">
    <property type="term" value="P:vacuolar transport"/>
    <property type="evidence" value="ECO:0007669"/>
    <property type="project" value="TreeGrafter"/>
</dbReference>
<gene>
    <name evidence="9" type="ORF">OIDMADRAFT_112734</name>
</gene>
<evidence type="ECO:0000313" key="9">
    <source>
        <dbReference type="EMBL" id="KIN06573.1"/>
    </source>
</evidence>